<keyword evidence="4 9" id="KW-0067">ATP-binding</keyword>
<reference evidence="10" key="1">
    <citation type="journal article" date="2019" name="Int. J. Syst. Evol. Microbiol.">
        <title>The Global Catalogue of Microorganisms (GCM) 10K type strain sequencing project: providing services to taxonomists for standard genome sequencing and annotation.</title>
        <authorList>
            <consortium name="The Broad Institute Genomics Platform"/>
            <consortium name="The Broad Institute Genome Sequencing Center for Infectious Disease"/>
            <person name="Wu L."/>
            <person name="Ma J."/>
        </authorList>
    </citation>
    <scope>NUCLEOTIDE SEQUENCE [LARGE SCALE GENOMIC DNA]</scope>
    <source>
        <strain evidence="10">CCM 9110</strain>
    </source>
</reference>
<evidence type="ECO:0000256" key="3">
    <source>
        <dbReference type="ARBA" id="ARBA00022741"/>
    </source>
</evidence>
<evidence type="ECO:0000256" key="1">
    <source>
        <dbReference type="ARBA" id="ARBA00022448"/>
    </source>
</evidence>
<evidence type="ECO:0000256" key="5">
    <source>
        <dbReference type="ARBA" id="ARBA00022885"/>
    </source>
</evidence>
<sequence length="256" mass="28334">MKQEATPVIEFDHVSKIYENGVVGLKDINLTIMPGEFVVVVGLSGAGKSTLMRAVNRLHDISEGDIRIDGESITKAKGKKLRQIRRKIGMIFQNFNLINRATVLRNVLTVRVGYYPTWKMVFGLFSPEDKQRAYQALQTVELADKVYTRADQLSGGQQQRVSIARALTQAPSLILADEPIASLDPETTRRVMDDLKRINQELGMTVLVNLHQVDLAQAYGSRIIGIRAGEKVFDGPVSEATSAVFDEIYNGAEAEG</sequence>
<protein>
    <submittedName>
        <fullName evidence="9">Phosphonate ABC transporter ATP-binding protein</fullName>
    </submittedName>
</protein>
<dbReference type="CDD" id="cd03256">
    <property type="entry name" value="ABC_PhnC_transporter"/>
    <property type="match status" value="1"/>
</dbReference>
<dbReference type="PROSITE" id="PS00211">
    <property type="entry name" value="ABC_TRANSPORTER_1"/>
    <property type="match status" value="1"/>
</dbReference>
<keyword evidence="2" id="KW-1003">Cell membrane</keyword>
<evidence type="ECO:0000256" key="7">
    <source>
        <dbReference type="ARBA" id="ARBA00023136"/>
    </source>
</evidence>
<evidence type="ECO:0000313" key="9">
    <source>
        <dbReference type="EMBL" id="MFD1400083.1"/>
    </source>
</evidence>
<gene>
    <name evidence="9" type="primary">phnC</name>
    <name evidence="9" type="ORF">ACFQ41_12265</name>
</gene>
<dbReference type="InterPro" id="IPR003439">
    <property type="entry name" value="ABC_transporter-like_ATP-bd"/>
</dbReference>
<keyword evidence="5" id="KW-0918">Phosphonate transport</keyword>
<dbReference type="Proteomes" id="UP001597199">
    <property type="component" value="Unassembled WGS sequence"/>
</dbReference>
<evidence type="ECO:0000256" key="2">
    <source>
        <dbReference type="ARBA" id="ARBA00022475"/>
    </source>
</evidence>
<keyword evidence="10" id="KW-1185">Reference proteome</keyword>
<dbReference type="PANTHER" id="PTHR43166:SF6">
    <property type="entry name" value="PHOSPHONATES IMPORT ATP-BINDING PROTEIN PHNC"/>
    <property type="match status" value="1"/>
</dbReference>
<proteinExistence type="predicted"/>
<feature type="domain" description="ABC transporter" evidence="8">
    <location>
        <begin position="9"/>
        <end position="253"/>
    </location>
</feature>
<dbReference type="InterPro" id="IPR003593">
    <property type="entry name" value="AAA+_ATPase"/>
</dbReference>
<dbReference type="RefSeq" id="WP_204118412.1">
    <property type="nucleotide sequence ID" value="NZ_BOLV01000004.1"/>
</dbReference>
<dbReference type="NCBIfam" id="TIGR02315">
    <property type="entry name" value="ABC_phnC"/>
    <property type="match status" value="1"/>
</dbReference>
<dbReference type="EMBL" id="JBHTOA010000048">
    <property type="protein sequence ID" value="MFD1400083.1"/>
    <property type="molecule type" value="Genomic_DNA"/>
</dbReference>
<name>A0ABW4BJ01_9LACO</name>
<dbReference type="Gene3D" id="3.40.50.300">
    <property type="entry name" value="P-loop containing nucleotide triphosphate hydrolases"/>
    <property type="match status" value="1"/>
</dbReference>
<dbReference type="Pfam" id="PF00005">
    <property type="entry name" value="ABC_tran"/>
    <property type="match status" value="1"/>
</dbReference>
<evidence type="ECO:0000256" key="6">
    <source>
        <dbReference type="ARBA" id="ARBA00022967"/>
    </source>
</evidence>
<evidence type="ECO:0000256" key="4">
    <source>
        <dbReference type="ARBA" id="ARBA00022840"/>
    </source>
</evidence>
<organism evidence="9 10">
    <name type="scientific">Lacticaseibacillus suilingensis</name>
    <dbReference type="NCBI Taxonomy" id="2799577"/>
    <lineage>
        <taxon>Bacteria</taxon>
        <taxon>Bacillati</taxon>
        <taxon>Bacillota</taxon>
        <taxon>Bacilli</taxon>
        <taxon>Lactobacillales</taxon>
        <taxon>Lactobacillaceae</taxon>
        <taxon>Lacticaseibacillus</taxon>
    </lineage>
</organism>
<dbReference type="PANTHER" id="PTHR43166">
    <property type="entry name" value="AMINO ACID IMPORT ATP-BINDING PROTEIN"/>
    <property type="match status" value="1"/>
</dbReference>
<dbReference type="InterPro" id="IPR027417">
    <property type="entry name" value="P-loop_NTPase"/>
</dbReference>
<keyword evidence="1" id="KW-0813">Transport</keyword>
<dbReference type="GO" id="GO:0005524">
    <property type="term" value="F:ATP binding"/>
    <property type="evidence" value="ECO:0007669"/>
    <property type="project" value="UniProtKB-KW"/>
</dbReference>
<evidence type="ECO:0000259" key="8">
    <source>
        <dbReference type="PROSITE" id="PS50893"/>
    </source>
</evidence>
<accession>A0ABW4BJ01</accession>
<evidence type="ECO:0000313" key="10">
    <source>
        <dbReference type="Proteomes" id="UP001597199"/>
    </source>
</evidence>
<dbReference type="SUPFAM" id="SSF52540">
    <property type="entry name" value="P-loop containing nucleoside triphosphate hydrolases"/>
    <property type="match status" value="1"/>
</dbReference>
<dbReference type="InterPro" id="IPR017871">
    <property type="entry name" value="ABC_transporter-like_CS"/>
</dbReference>
<dbReference type="PROSITE" id="PS50893">
    <property type="entry name" value="ABC_TRANSPORTER_2"/>
    <property type="match status" value="1"/>
</dbReference>
<keyword evidence="6" id="KW-1278">Translocase</keyword>
<comment type="caution">
    <text evidence="9">The sequence shown here is derived from an EMBL/GenBank/DDBJ whole genome shotgun (WGS) entry which is preliminary data.</text>
</comment>
<keyword evidence="7" id="KW-0472">Membrane</keyword>
<dbReference type="InterPro" id="IPR050086">
    <property type="entry name" value="MetN_ABC_transporter-like"/>
</dbReference>
<dbReference type="SMART" id="SM00382">
    <property type="entry name" value="AAA"/>
    <property type="match status" value="1"/>
</dbReference>
<keyword evidence="3" id="KW-0547">Nucleotide-binding</keyword>
<dbReference type="InterPro" id="IPR012693">
    <property type="entry name" value="ABC_transpr_PhnC"/>
</dbReference>